<name>A0A1G6MZ95_9BACL</name>
<dbReference type="HAMAP" id="MF_02065">
    <property type="entry name" value="MltG"/>
    <property type="match status" value="1"/>
</dbReference>
<comment type="similarity">
    <text evidence="7">Belongs to the transglycosylase MltG family.</text>
</comment>
<comment type="catalytic activity">
    <reaction evidence="7">
        <text>a peptidoglycan chain = a peptidoglycan chain with N-acetyl-1,6-anhydromuramyl-[peptide] at the reducing end + a peptidoglycan chain with N-acetylglucosamine at the non-reducing end.</text>
        <dbReference type="EC" id="4.2.2.29"/>
    </reaction>
</comment>
<evidence type="ECO:0000256" key="7">
    <source>
        <dbReference type="HAMAP-Rule" id="MF_02065"/>
    </source>
</evidence>
<keyword evidence="3 7" id="KW-1133">Transmembrane helix</keyword>
<evidence type="ECO:0000256" key="3">
    <source>
        <dbReference type="ARBA" id="ARBA00022989"/>
    </source>
</evidence>
<evidence type="ECO:0000313" key="8">
    <source>
        <dbReference type="EMBL" id="SDC60873.1"/>
    </source>
</evidence>
<keyword evidence="2 7" id="KW-0812">Transmembrane</keyword>
<dbReference type="CDD" id="cd08010">
    <property type="entry name" value="MltG_like"/>
    <property type="match status" value="1"/>
</dbReference>
<keyword evidence="1 7" id="KW-1003">Cell membrane</keyword>
<dbReference type="GO" id="GO:0008932">
    <property type="term" value="F:lytic endotransglycosylase activity"/>
    <property type="evidence" value="ECO:0007669"/>
    <property type="project" value="UniProtKB-UniRule"/>
</dbReference>
<keyword evidence="5 7" id="KW-0456">Lyase</keyword>
<dbReference type="EC" id="4.2.2.29" evidence="7"/>
<reference evidence="8 9" key="1">
    <citation type="submission" date="2016-10" db="EMBL/GenBank/DDBJ databases">
        <authorList>
            <person name="de Groot N.N."/>
        </authorList>
    </citation>
    <scope>NUCLEOTIDE SEQUENCE [LARGE SCALE GENOMIC DNA]</scope>
    <source>
        <strain evidence="8 9">DSM 45514</strain>
    </source>
</reference>
<dbReference type="GO" id="GO:0071555">
    <property type="term" value="P:cell wall organization"/>
    <property type="evidence" value="ECO:0007669"/>
    <property type="project" value="UniProtKB-KW"/>
</dbReference>
<dbReference type="RefSeq" id="WP_091570222.1">
    <property type="nucleotide sequence ID" value="NZ_FMZA01000011.1"/>
</dbReference>
<dbReference type="AlphaFoldDB" id="A0A1G6MZ95"/>
<dbReference type="NCBIfam" id="TIGR00247">
    <property type="entry name" value="endolytic transglycosylase MltG"/>
    <property type="match status" value="1"/>
</dbReference>
<keyword evidence="9" id="KW-1185">Reference proteome</keyword>
<dbReference type="Pfam" id="PF02618">
    <property type="entry name" value="YceG"/>
    <property type="match status" value="1"/>
</dbReference>
<evidence type="ECO:0000256" key="6">
    <source>
        <dbReference type="ARBA" id="ARBA00023316"/>
    </source>
</evidence>
<dbReference type="OrthoDB" id="9814591at2"/>
<sequence length="347" mass="39984">MKWLMRGIYTLILFAAWSALAYLYIDYSLGSPQRSESVQVEIEPGASTADIGRLLKKEHLIRNDWFFSTYAWISGNSRGLKAGIYEIPPEMDVNGILEMITQGKQNTISVTIPEGYTVEQIAERMEENTQVTKEQFIKAVEKKDYDYAFLKEIPENPKRRYRLEGYLYPSTYNIPKRATATDMVNMMLGQFEKKMKEHGVLQKLKQKNLTLDQWVTIASIVEREGQAKKELPKIAGVIYNRLNQEMRLQVDATVQYARGKQKARLSYDDLEVENAYNTYRNDGLPPGPIANPGEKALVAAIEPDKHSYLYYVTKKDGTGEHYFAETFEEHRKYKALSVEKQSSNSRR</sequence>
<evidence type="ECO:0000256" key="2">
    <source>
        <dbReference type="ARBA" id="ARBA00022692"/>
    </source>
</evidence>
<dbReference type="STRING" id="1236220.SAMN04488112_11163"/>
<dbReference type="GO" id="GO:0009252">
    <property type="term" value="P:peptidoglycan biosynthetic process"/>
    <property type="evidence" value="ECO:0007669"/>
    <property type="project" value="UniProtKB-UniRule"/>
</dbReference>
<comment type="function">
    <text evidence="7">Functions as a peptidoglycan terminase that cleaves nascent peptidoglycan strands endolytically to terminate their elongation.</text>
</comment>
<evidence type="ECO:0000256" key="4">
    <source>
        <dbReference type="ARBA" id="ARBA00023136"/>
    </source>
</evidence>
<evidence type="ECO:0000256" key="5">
    <source>
        <dbReference type="ARBA" id="ARBA00023239"/>
    </source>
</evidence>
<dbReference type="InterPro" id="IPR003770">
    <property type="entry name" value="MLTG-like"/>
</dbReference>
<dbReference type="PANTHER" id="PTHR30518:SF2">
    <property type="entry name" value="ENDOLYTIC MUREIN TRANSGLYCOSYLASE"/>
    <property type="match status" value="1"/>
</dbReference>
<gene>
    <name evidence="7" type="primary">mltG</name>
    <name evidence="8" type="ORF">SAMN04488112_11163</name>
</gene>
<keyword evidence="6 7" id="KW-0961">Cell wall biogenesis/degradation</keyword>
<organism evidence="8 9">
    <name type="scientific">Melghirimyces thermohalophilus</name>
    <dbReference type="NCBI Taxonomy" id="1236220"/>
    <lineage>
        <taxon>Bacteria</taxon>
        <taxon>Bacillati</taxon>
        <taxon>Bacillota</taxon>
        <taxon>Bacilli</taxon>
        <taxon>Bacillales</taxon>
        <taxon>Thermoactinomycetaceae</taxon>
        <taxon>Melghirimyces</taxon>
    </lineage>
</organism>
<dbReference type="PANTHER" id="PTHR30518">
    <property type="entry name" value="ENDOLYTIC MUREIN TRANSGLYCOSYLASE"/>
    <property type="match status" value="1"/>
</dbReference>
<accession>A0A1G6MZ95</accession>
<dbReference type="GO" id="GO:0005886">
    <property type="term" value="C:plasma membrane"/>
    <property type="evidence" value="ECO:0007669"/>
    <property type="project" value="UniProtKB-UniRule"/>
</dbReference>
<dbReference type="EMBL" id="FMZA01000011">
    <property type="protein sequence ID" value="SDC60873.1"/>
    <property type="molecule type" value="Genomic_DNA"/>
</dbReference>
<evidence type="ECO:0000256" key="1">
    <source>
        <dbReference type="ARBA" id="ARBA00022475"/>
    </source>
</evidence>
<dbReference type="Gene3D" id="3.30.160.60">
    <property type="entry name" value="Classic Zinc Finger"/>
    <property type="match status" value="1"/>
</dbReference>
<evidence type="ECO:0000313" key="9">
    <source>
        <dbReference type="Proteomes" id="UP000199387"/>
    </source>
</evidence>
<protein>
    <recommendedName>
        <fullName evidence="7">Endolytic murein transglycosylase</fullName>
        <ecNumber evidence="7">4.2.2.29</ecNumber>
    </recommendedName>
    <alternativeName>
        <fullName evidence="7">Peptidoglycan lytic transglycosylase</fullName>
    </alternativeName>
    <alternativeName>
        <fullName evidence="7">Peptidoglycan polymerization terminase</fullName>
    </alternativeName>
</protein>
<dbReference type="Gene3D" id="3.30.1490.480">
    <property type="entry name" value="Endolytic murein transglycosylase"/>
    <property type="match status" value="2"/>
</dbReference>
<keyword evidence="4 7" id="KW-0472">Membrane</keyword>
<proteinExistence type="inferred from homology"/>
<feature type="site" description="Important for catalytic activity" evidence="7">
    <location>
        <position position="224"/>
    </location>
</feature>
<dbReference type="Proteomes" id="UP000199387">
    <property type="component" value="Unassembled WGS sequence"/>
</dbReference>